<feature type="compositionally biased region" description="Polar residues" evidence="1">
    <location>
        <begin position="1"/>
        <end position="17"/>
    </location>
</feature>
<dbReference type="AlphaFoldDB" id="A0AA35T9J6"/>
<evidence type="ECO:0000256" key="1">
    <source>
        <dbReference type="SAM" id="MobiDB-lite"/>
    </source>
</evidence>
<feature type="non-terminal residue" evidence="2">
    <location>
        <position position="106"/>
    </location>
</feature>
<comment type="caution">
    <text evidence="2">The sequence shown here is derived from an EMBL/GenBank/DDBJ whole genome shotgun (WGS) entry which is preliminary data.</text>
</comment>
<evidence type="ECO:0000313" key="2">
    <source>
        <dbReference type="EMBL" id="CAI8043859.1"/>
    </source>
</evidence>
<sequence>MGSTLRWSSVEYNSGSHGKNKEKLVGDLRGGLGDGCGPARQSGCSGDGNEDGNDTAHMDEPHHDEDESVNLLSCFCQVLQICQQLQLQTSLWWSFQLQQLHLQRKR</sequence>
<keyword evidence="3" id="KW-1185">Reference proteome</keyword>
<name>A0AA35T9J6_GEOBA</name>
<feature type="region of interest" description="Disordered" evidence="1">
    <location>
        <begin position="1"/>
        <end position="64"/>
    </location>
</feature>
<dbReference type="Proteomes" id="UP001174909">
    <property type="component" value="Unassembled WGS sequence"/>
</dbReference>
<organism evidence="2 3">
    <name type="scientific">Geodia barretti</name>
    <name type="common">Barrett's horny sponge</name>
    <dbReference type="NCBI Taxonomy" id="519541"/>
    <lineage>
        <taxon>Eukaryota</taxon>
        <taxon>Metazoa</taxon>
        <taxon>Porifera</taxon>
        <taxon>Demospongiae</taxon>
        <taxon>Heteroscleromorpha</taxon>
        <taxon>Tetractinellida</taxon>
        <taxon>Astrophorina</taxon>
        <taxon>Geodiidae</taxon>
        <taxon>Geodia</taxon>
    </lineage>
</organism>
<proteinExistence type="predicted"/>
<accession>A0AA35T9J6</accession>
<dbReference type="EMBL" id="CASHTH010003362">
    <property type="protein sequence ID" value="CAI8043859.1"/>
    <property type="molecule type" value="Genomic_DNA"/>
</dbReference>
<gene>
    <name evidence="2" type="ORF">GBAR_LOCUS24344</name>
</gene>
<feature type="compositionally biased region" description="Basic and acidic residues" evidence="1">
    <location>
        <begin position="54"/>
        <end position="64"/>
    </location>
</feature>
<reference evidence="2" key="1">
    <citation type="submission" date="2023-03" db="EMBL/GenBank/DDBJ databases">
        <authorList>
            <person name="Steffen K."/>
            <person name="Cardenas P."/>
        </authorList>
    </citation>
    <scope>NUCLEOTIDE SEQUENCE</scope>
</reference>
<evidence type="ECO:0000313" key="3">
    <source>
        <dbReference type="Proteomes" id="UP001174909"/>
    </source>
</evidence>
<protein>
    <submittedName>
        <fullName evidence="2">Uncharacterized protein</fullName>
    </submittedName>
</protein>